<keyword evidence="3" id="KW-0804">Transcription</keyword>
<evidence type="ECO:0000313" key="6">
    <source>
        <dbReference type="EMBL" id="URE31860.1"/>
    </source>
</evidence>
<accession>A0A9E7HE44</accession>
<dbReference type="GO" id="GO:0006351">
    <property type="term" value="P:DNA-templated transcription"/>
    <property type="evidence" value="ECO:0007669"/>
    <property type="project" value="InterPro"/>
</dbReference>
<evidence type="ECO:0000256" key="4">
    <source>
        <dbReference type="SAM" id="MobiDB-lite"/>
    </source>
</evidence>
<gene>
    <name evidence="6" type="ORF">MUK42_06989</name>
</gene>
<proteinExistence type="inferred from homology"/>
<dbReference type="GO" id="GO:0046983">
    <property type="term" value="F:protein dimerization activity"/>
    <property type="evidence" value="ECO:0007669"/>
    <property type="project" value="InterPro"/>
</dbReference>
<dbReference type="InterPro" id="IPR036638">
    <property type="entry name" value="HLH_DNA-bd_sf"/>
</dbReference>
<feature type="compositionally biased region" description="Basic and acidic residues" evidence="4">
    <location>
        <begin position="239"/>
        <end position="248"/>
    </location>
</feature>
<dbReference type="InterPro" id="IPR044295">
    <property type="entry name" value="BIM1/2/3"/>
</dbReference>
<dbReference type="AlphaFoldDB" id="A0A9E7HE44"/>
<name>A0A9E7HE44_9LILI</name>
<comment type="similarity">
    <text evidence="1">Belongs to the bHLH protein family.</text>
</comment>
<dbReference type="InterPro" id="IPR011598">
    <property type="entry name" value="bHLH_dom"/>
</dbReference>
<feature type="compositionally biased region" description="Basic and acidic residues" evidence="4">
    <location>
        <begin position="205"/>
        <end position="222"/>
    </location>
</feature>
<evidence type="ECO:0000256" key="1">
    <source>
        <dbReference type="ARBA" id="ARBA00005510"/>
    </source>
</evidence>
<dbReference type="PANTHER" id="PTHR46412">
    <property type="entry name" value="BES1-INTERACTING MYC-LIKE PROTEIN"/>
    <property type="match status" value="1"/>
</dbReference>
<feature type="region of interest" description="Disordered" evidence="4">
    <location>
        <begin position="205"/>
        <end position="248"/>
    </location>
</feature>
<organism evidence="6 7">
    <name type="scientific">Musa troglodytarum</name>
    <name type="common">fe'i banana</name>
    <dbReference type="NCBI Taxonomy" id="320322"/>
    <lineage>
        <taxon>Eukaryota</taxon>
        <taxon>Viridiplantae</taxon>
        <taxon>Streptophyta</taxon>
        <taxon>Embryophyta</taxon>
        <taxon>Tracheophyta</taxon>
        <taxon>Spermatophyta</taxon>
        <taxon>Magnoliopsida</taxon>
        <taxon>Liliopsida</taxon>
        <taxon>Zingiberales</taxon>
        <taxon>Musaceae</taxon>
        <taxon>Musa</taxon>
    </lineage>
</organism>
<evidence type="ECO:0000313" key="7">
    <source>
        <dbReference type="Proteomes" id="UP001055439"/>
    </source>
</evidence>
<feature type="region of interest" description="Disordered" evidence="4">
    <location>
        <begin position="84"/>
        <end position="117"/>
    </location>
</feature>
<evidence type="ECO:0000256" key="2">
    <source>
        <dbReference type="ARBA" id="ARBA00023015"/>
    </source>
</evidence>
<reference evidence="6" key="1">
    <citation type="submission" date="2022-05" db="EMBL/GenBank/DDBJ databases">
        <title>The Musa troglodytarum L. genome provides insights into the mechanism of non-climacteric behaviour and enrichment of carotenoids.</title>
        <authorList>
            <person name="Wang J."/>
        </authorList>
    </citation>
    <scope>NUCLEOTIDE SEQUENCE</scope>
    <source>
        <tissue evidence="6">Leaf</tissue>
    </source>
</reference>
<evidence type="ECO:0000259" key="5">
    <source>
        <dbReference type="PROSITE" id="PS50888"/>
    </source>
</evidence>
<keyword evidence="2" id="KW-0805">Transcription regulation</keyword>
<dbReference type="Gene3D" id="4.10.280.10">
    <property type="entry name" value="Helix-loop-helix DNA-binding domain"/>
    <property type="match status" value="1"/>
</dbReference>
<dbReference type="GO" id="GO:0003700">
    <property type="term" value="F:DNA-binding transcription factor activity"/>
    <property type="evidence" value="ECO:0007669"/>
    <property type="project" value="InterPro"/>
</dbReference>
<dbReference type="Pfam" id="PF00010">
    <property type="entry name" value="HLH"/>
    <property type="match status" value="1"/>
</dbReference>
<feature type="domain" description="BHLH" evidence="5">
    <location>
        <begin position="233"/>
        <end position="310"/>
    </location>
</feature>
<dbReference type="Proteomes" id="UP001055439">
    <property type="component" value="Chromosome 8"/>
</dbReference>
<dbReference type="EMBL" id="CP097510">
    <property type="protein sequence ID" value="URE31860.1"/>
    <property type="molecule type" value="Genomic_DNA"/>
</dbReference>
<dbReference type="PROSITE" id="PS50888">
    <property type="entry name" value="BHLH"/>
    <property type="match status" value="1"/>
</dbReference>
<evidence type="ECO:0000256" key="3">
    <source>
        <dbReference type="ARBA" id="ARBA00023163"/>
    </source>
</evidence>
<protein>
    <submittedName>
        <fullName evidence="6">Transcription factor BIM2</fullName>
    </submittedName>
</protein>
<dbReference type="CDD" id="cd11453">
    <property type="entry name" value="bHLH_AtBIM_like"/>
    <property type="match status" value="1"/>
</dbReference>
<dbReference type="PANTHER" id="PTHR46412:SF6">
    <property type="entry name" value="TRANSCRIPTION FACTOR BIM2"/>
    <property type="match status" value="1"/>
</dbReference>
<keyword evidence="7" id="KW-1185">Reference proteome</keyword>
<feature type="region of interest" description="Disordered" evidence="4">
    <location>
        <begin position="45"/>
        <end position="64"/>
    </location>
</feature>
<dbReference type="SUPFAM" id="SSF47459">
    <property type="entry name" value="HLH, helix-loop-helix DNA-binding domain"/>
    <property type="match status" value="1"/>
</dbReference>
<sequence>MELQGKKVTHDFLSLYSSDSSYQLEDPRSSSQGFLLKTRDFLQPLERGERGGEAAEGGGVAAERPAERVLPGRVGACGVGHVAGEEKPERSGCGPRRGFSIGLETKPEPDYGSRSTTTSFGSYAGAACYAPWDEKDTASRAQRPSTLVAARGSGSSGVICATAAATSSGRHSSGPEKKRFMEAAASRATRGYDELDDDEAEVFGMKEEGSSSRQDLTVRLDGRVSTADQRPNTPRSKHSATEQRRRSKINDRQFPGYIGCYIIFGSLQNNNMWLRIQQKFQILRQLIPHGDQKRDKASFLLEVIEYIRFLQENVQKYELPYSGWNQDGVELMPWKNSQAPGIGLAIENNSASPAHIFLKKSSEGGTPVAPPMLSSVHVSPATGVAAGNSCKTATSLASNLGTANNSSHQRLLAVGREAGVVQSQPGLISNPDTMAFQDRSPWLGSCSLTGGAIGRDVMNEQEELTVDEGMISVSTAYSHGLLTTLSQALQSSGVDLSQASISVQINLGKRAINSAPTGTATTSILRDQKDSTPFYRAIGYSGSGESQALKRHKAGNS</sequence>
<dbReference type="OrthoDB" id="690068at2759"/>